<evidence type="ECO:0000256" key="3">
    <source>
        <dbReference type="HAMAP-Rule" id="MF_00187"/>
    </source>
</evidence>
<dbReference type="PANTHER" id="PTHR30592:SF1">
    <property type="entry name" value="SULFUR CARRIER PROTEIN FDHD"/>
    <property type="match status" value="1"/>
</dbReference>
<evidence type="ECO:0000256" key="1">
    <source>
        <dbReference type="ARBA" id="ARBA00022490"/>
    </source>
</evidence>
<dbReference type="GO" id="GO:0005737">
    <property type="term" value="C:cytoplasm"/>
    <property type="evidence" value="ECO:0007669"/>
    <property type="project" value="UniProtKB-SubCell"/>
</dbReference>
<keyword evidence="1 3" id="KW-0963">Cytoplasm</keyword>
<dbReference type="PANTHER" id="PTHR30592">
    <property type="entry name" value="FORMATE DEHYDROGENASE"/>
    <property type="match status" value="1"/>
</dbReference>
<accession>A0A917VSN7</accession>
<dbReference type="NCBIfam" id="TIGR00129">
    <property type="entry name" value="fdhD_narQ"/>
    <property type="match status" value="1"/>
</dbReference>
<dbReference type="GO" id="GO:0006777">
    <property type="term" value="P:Mo-molybdopterin cofactor biosynthetic process"/>
    <property type="evidence" value="ECO:0007669"/>
    <property type="project" value="UniProtKB-UniRule"/>
</dbReference>
<dbReference type="Pfam" id="PF02634">
    <property type="entry name" value="FdhD-NarQ"/>
    <property type="match status" value="1"/>
</dbReference>
<dbReference type="EMBL" id="BMPQ01000039">
    <property type="protein sequence ID" value="GGL10334.1"/>
    <property type="molecule type" value="Genomic_DNA"/>
</dbReference>
<dbReference type="GO" id="GO:0016783">
    <property type="term" value="F:sulfurtransferase activity"/>
    <property type="evidence" value="ECO:0007669"/>
    <property type="project" value="InterPro"/>
</dbReference>
<comment type="caution">
    <text evidence="4">The sequence shown here is derived from an EMBL/GenBank/DDBJ whole genome shotgun (WGS) entry which is preliminary data.</text>
</comment>
<dbReference type="HAMAP" id="MF_00187">
    <property type="entry name" value="FdhD"/>
    <property type="match status" value="1"/>
</dbReference>
<dbReference type="Gene3D" id="3.10.20.10">
    <property type="match status" value="1"/>
</dbReference>
<comment type="subcellular location">
    <subcellularLocation>
        <location evidence="3">Cytoplasm</location>
    </subcellularLocation>
</comment>
<proteinExistence type="inferred from homology"/>
<keyword evidence="5" id="KW-1185">Reference proteome</keyword>
<reference evidence="4" key="2">
    <citation type="submission" date="2020-09" db="EMBL/GenBank/DDBJ databases">
        <authorList>
            <person name="Sun Q."/>
            <person name="Ohkuma M."/>
        </authorList>
    </citation>
    <scope>NUCLEOTIDE SEQUENCE</scope>
    <source>
        <strain evidence="4">JCM 3035</strain>
    </source>
</reference>
<dbReference type="SUPFAM" id="SSF53927">
    <property type="entry name" value="Cytidine deaminase-like"/>
    <property type="match status" value="1"/>
</dbReference>
<dbReference type="PIRSF" id="PIRSF015626">
    <property type="entry name" value="FdhD"/>
    <property type="match status" value="1"/>
</dbReference>
<comment type="caution">
    <text evidence="3">Lacks conserved residue(s) required for the propagation of feature annotation.</text>
</comment>
<dbReference type="AlphaFoldDB" id="A0A917VSN7"/>
<evidence type="ECO:0000313" key="5">
    <source>
        <dbReference type="Proteomes" id="UP000637788"/>
    </source>
</evidence>
<evidence type="ECO:0000256" key="2">
    <source>
        <dbReference type="ARBA" id="ARBA00023150"/>
    </source>
</evidence>
<comment type="similarity">
    <text evidence="3">Belongs to the FdhD family.</text>
</comment>
<dbReference type="InterPro" id="IPR016193">
    <property type="entry name" value="Cytidine_deaminase-like"/>
</dbReference>
<dbReference type="InterPro" id="IPR003786">
    <property type="entry name" value="FdhD"/>
</dbReference>
<feature type="active site" description="Cysteine persulfide intermediate" evidence="3">
    <location>
        <position position="115"/>
    </location>
</feature>
<sequence length="284" mass="30082">MGRVTERRKVIRIRDGAISTRPDTLVAEEPLEIRLNGKPLAITMRTPGDDFALAAGFLVSEGVLGDQKELQNIVYCAGATVDGSNTYNIVDVKTAPGVVIPDITLERNVYTTSSCGLCGKASLDAVRTTARWTIDDGEAAPVRLEPELLASLPDRLRASQRVFDRTGGLHAAALFTEDGELLDIREDVGRHNAVDKLVGRALQNGALPLSRTILLVSGRASFELAQKAVMAGIPVLAAVSAPSSLAVDLAAESDLTLVGFLRGASMNVYAGEHRIALRTAAAQG</sequence>
<dbReference type="Gene3D" id="3.40.140.10">
    <property type="entry name" value="Cytidine Deaminase, domain 2"/>
    <property type="match status" value="1"/>
</dbReference>
<comment type="function">
    <text evidence="3">Required for formate dehydrogenase (FDH) activity. Acts as a sulfur carrier protein that transfers sulfur from IscS to the molybdenum cofactor prior to its insertion into FDH.</text>
</comment>
<reference evidence="4" key="1">
    <citation type="journal article" date="2014" name="Int. J. Syst. Evol. Microbiol.">
        <title>Complete genome sequence of Corynebacterium casei LMG S-19264T (=DSM 44701T), isolated from a smear-ripened cheese.</title>
        <authorList>
            <consortium name="US DOE Joint Genome Institute (JGI-PGF)"/>
            <person name="Walter F."/>
            <person name="Albersmeier A."/>
            <person name="Kalinowski J."/>
            <person name="Ruckert C."/>
        </authorList>
    </citation>
    <scope>NUCLEOTIDE SEQUENCE</scope>
    <source>
        <strain evidence="4">JCM 3035</strain>
    </source>
</reference>
<evidence type="ECO:0000313" key="4">
    <source>
        <dbReference type="EMBL" id="GGL10334.1"/>
    </source>
</evidence>
<dbReference type="GO" id="GO:0097163">
    <property type="term" value="F:sulfur carrier activity"/>
    <property type="evidence" value="ECO:0007669"/>
    <property type="project" value="UniProtKB-UniRule"/>
</dbReference>
<name>A0A917VSN7_9ACTN</name>
<gene>
    <name evidence="3 4" type="primary">fdhD</name>
    <name evidence="4" type="ORF">GCM10010094_83980</name>
</gene>
<dbReference type="Proteomes" id="UP000637788">
    <property type="component" value="Unassembled WGS sequence"/>
</dbReference>
<protein>
    <recommendedName>
        <fullName evidence="3">Sulfur carrier protein FdhD</fullName>
    </recommendedName>
</protein>
<dbReference type="NCBIfam" id="NF001943">
    <property type="entry name" value="PRK00724.1-2"/>
    <property type="match status" value="1"/>
</dbReference>
<dbReference type="RefSeq" id="WP_189326986.1">
    <property type="nucleotide sequence ID" value="NZ_BMPQ01000039.1"/>
</dbReference>
<keyword evidence="2 3" id="KW-0501">Molybdenum cofactor biosynthesis</keyword>
<organism evidence="4 5">
    <name type="scientific">Streptomyces flaveus</name>
    <dbReference type="NCBI Taxonomy" id="66370"/>
    <lineage>
        <taxon>Bacteria</taxon>
        <taxon>Bacillati</taxon>
        <taxon>Actinomycetota</taxon>
        <taxon>Actinomycetes</taxon>
        <taxon>Kitasatosporales</taxon>
        <taxon>Streptomycetaceae</taxon>
        <taxon>Streptomyces</taxon>
        <taxon>Streptomyces aurantiacus group</taxon>
    </lineage>
</organism>